<evidence type="ECO:0000313" key="3">
    <source>
        <dbReference type="EMBL" id="KRK06941.1"/>
    </source>
</evidence>
<organism evidence="3 4">
    <name type="scientific">Drosophila yakuba</name>
    <name type="common">Fruit fly</name>
    <dbReference type="NCBI Taxonomy" id="7245"/>
    <lineage>
        <taxon>Eukaryota</taxon>
        <taxon>Metazoa</taxon>
        <taxon>Ecdysozoa</taxon>
        <taxon>Arthropoda</taxon>
        <taxon>Hexapoda</taxon>
        <taxon>Insecta</taxon>
        <taxon>Pterygota</taxon>
        <taxon>Neoptera</taxon>
        <taxon>Endopterygota</taxon>
        <taxon>Diptera</taxon>
        <taxon>Brachycera</taxon>
        <taxon>Muscomorpha</taxon>
        <taxon>Ephydroidea</taxon>
        <taxon>Drosophilidae</taxon>
        <taxon>Drosophila</taxon>
        <taxon>Sophophora</taxon>
    </lineage>
</organism>
<evidence type="ECO:0000256" key="1">
    <source>
        <dbReference type="SAM" id="MobiDB-lite"/>
    </source>
</evidence>
<sequence>MTSPIWILSLVLLHCSISWSQDAPDVMVVVDQVQELLTANSQGPQSLENGDGSFNGPPIFPDPSTFMQNMGV</sequence>
<dbReference type="KEGG" id="dya:Dyak_GE17729"/>
<evidence type="ECO:0000256" key="2">
    <source>
        <dbReference type="SAM" id="SignalP"/>
    </source>
</evidence>
<reference evidence="3 4" key="1">
    <citation type="journal article" date="2007" name="Nature">
        <title>Evolution of genes and genomes on the Drosophila phylogeny.</title>
        <authorList>
            <consortium name="Drosophila 12 Genomes Consortium"/>
            <person name="Clark A.G."/>
            <person name="Eisen M.B."/>
            <person name="Smith D.R."/>
            <person name="Bergman C.M."/>
            <person name="Oliver B."/>
            <person name="Markow T.A."/>
            <person name="Kaufman T.C."/>
            <person name="Kellis M."/>
            <person name="Gelbart W."/>
            <person name="Iyer V.N."/>
            <person name="Pollard D.A."/>
            <person name="Sackton T.B."/>
            <person name="Larracuente A.M."/>
            <person name="Singh N.D."/>
            <person name="Abad J.P."/>
            <person name="Abt D.N."/>
            <person name="Adryan B."/>
            <person name="Aguade M."/>
            <person name="Akashi H."/>
            <person name="Anderson W.W."/>
            <person name="Aquadro C.F."/>
            <person name="Ardell D.H."/>
            <person name="Arguello R."/>
            <person name="Artieri C.G."/>
            <person name="Barbash D.A."/>
            <person name="Barker D."/>
            <person name="Barsanti P."/>
            <person name="Batterham P."/>
            <person name="Batzoglou S."/>
            <person name="Begun D."/>
            <person name="Bhutkar A."/>
            <person name="Blanco E."/>
            <person name="Bosak S.A."/>
            <person name="Bradley R.K."/>
            <person name="Brand A.D."/>
            <person name="Brent M.R."/>
            <person name="Brooks A.N."/>
            <person name="Brown R.H."/>
            <person name="Butlin R.K."/>
            <person name="Caggese C."/>
            <person name="Calvi B.R."/>
            <person name="Bernardo de Carvalho A."/>
            <person name="Caspi A."/>
            <person name="Castrezana S."/>
            <person name="Celniker S.E."/>
            <person name="Chang J.L."/>
            <person name="Chapple C."/>
            <person name="Chatterji S."/>
            <person name="Chinwalla A."/>
            <person name="Civetta A."/>
            <person name="Clifton S.W."/>
            <person name="Comeron J.M."/>
            <person name="Costello J.C."/>
            <person name="Coyne J.A."/>
            <person name="Daub J."/>
            <person name="David R.G."/>
            <person name="Delcher A.L."/>
            <person name="Delehaunty K."/>
            <person name="Do C.B."/>
            <person name="Ebling H."/>
            <person name="Edwards K."/>
            <person name="Eickbush T."/>
            <person name="Evans J.D."/>
            <person name="Filipski A."/>
            <person name="Findeiss S."/>
            <person name="Freyhult E."/>
            <person name="Fulton L."/>
            <person name="Fulton R."/>
            <person name="Garcia A.C."/>
            <person name="Gardiner A."/>
            <person name="Garfield D.A."/>
            <person name="Garvin B.E."/>
            <person name="Gibson G."/>
            <person name="Gilbert D."/>
            <person name="Gnerre S."/>
            <person name="Godfrey J."/>
            <person name="Good R."/>
            <person name="Gotea V."/>
            <person name="Gravely B."/>
            <person name="Greenberg A.J."/>
            <person name="Griffiths-Jones S."/>
            <person name="Gross S."/>
            <person name="Guigo R."/>
            <person name="Gustafson E.A."/>
            <person name="Haerty W."/>
            <person name="Hahn M.W."/>
            <person name="Halligan D.L."/>
            <person name="Halpern A.L."/>
            <person name="Halter G.M."/>
            <person name="Han M.V."/>
            <person name="Heger A."/>
            <person name="Hillier L."/>
            <person name="Hinrichs A.S."/>
            <person name="Holmes I."/>
            <person name="Hoskins R.A."/>
            <person name="Hubisz M.J."/>
            <person name="Hultmark D."/>
            <person name="Huntley M.A."/>
            <person name="Jaffe D.B."/>
            <person name="Jagadeeshan S."/>
            <person name="Jeck W.R."/>
            <person name="Johnson J."/>
            <person name="Jones C.D."/>
            <person name="Jordan W.C."/>
            <person name="Karpen G.H."/>
            <person name="Kataoka E."/>
            <person name="Keightley P.D."/>
            <person name="Kheradpour P."/>
            <person name="Kirkness E.F."/>
            <person name="Koerich L.B."/>
            <person name="Kristiansen K."/>
            <person name="Kudrna D."/>
            <person name="Kulathinal R.J."/>
            <person name="Kumar S."/>
            <person name="Kwok R."/>
            <person name="Lander E."/>
            <person name="Langley C.H."/>
            <person name="Lapoint R."/>
            <person name="Lazzaro B.P."/>
            <person name="Lee S.J."/>
            <person name="Levesque L."/>
            <person name="Li R."/>
            <person name="Lin C.F."/>
            <person name="Lin M.F."/>
            <person name="Lindblad-Toh K."/>
            <person name="Llopart A."/>
            <person name="Long M."/>
            <person name="Low L."/>
            <person name="Lozovsky E."/>
            <person name="Lu J."/>
            <person name="Luo M."/>
            <person name="Machado C.A."/>
            <person name="Makalowski W."/>
            <person name="Marzo M."/>
            <person name="Matsuda M."/>
            <person name="Matzkin L."/>
            <person name="McAllister B."/>
            <person name="McBride C.S."/>
            <person name="McKernan B."/>
            <person name="McKernan K."/>
            <person name="Mendez-Lago M."/>
            <person name="Minx P."/>
            <person name="Mollenhauer M.U."/>
            <person name="Montooth K."/>
            <person name="Mount S.M."/>
            <person name="Mu X."/>
            <person name="Myers E."/>
            <person name="Negre B."/>
            <person name="Newfeld S."/>
            <person name="Nielsen R."/>
            <person name="Noor M.A."/>
            <person name="O'Grady P."/>
            <person name="Pachter L."/>
            <person name="Papaceit M."/>
            <person name="Parisi M.J."/>
            <person name="Parisi M."/>
            <person name="Parts L."/>
            <person name="Pedersen J.S."/>
            <person name="Pesole G."/>
            <person name="Phillippy A.M."/>
            <person name="Ponting C.P."/>
            <person name="Pop M."/>
            <person name="Porcelli D."/>
            <person name="Powell J.R."/>
            <person name="Prohaska S."/>
            <person name="Pruitt K."/>
            <person name="Puig M."/>
            <person name="Quesneville H."/>
            <person name="Ram K.R."/>
            <person name="Rand D."/>
            <person name="Rasmussen M.D."/>
            <person name="Reed L.K."/>
            <person name="Reenan R."/>
            <person name="Reily A."/>
            <person name="Remington K.A."/>
            <person name="Rieger T.T."/>
            <person name="Ritchie M.G."/>
            <person name="Robin C."/>
            <person name="Rogers Y.H."/>
            <person name="Rohde C."/>
            <person name="Rozas J."/>
            <person name="Rubenfield M.J."/>
            <person name="Ruiz A."/>
            <person name="Russo S."/>
            <person name="Salzberg S.L."/>
            <person name="Sanchez-Gracia A."/>
            <person name="Saranga D.J."/>
            <person name="Sato H."/>
            <person name="Schaeffer S.W."/>
            <person name="Schatz M.C."/>
            <person name="Schlenke T."/>
            <person name="Schwartz R."/>
            <person name="Segarra C."/>
            <person name="Singh R.S."/>
            <person name="Sirot L."/>
            <person name="Sirota M."/>
            <person name="Sisneros N.B."/>
            <person name="Smith C.D."/>
            <person name="Smith T.F."/>
            <person name="Spieth J."/>
            <person name="Stage D.E."/>
            <person name="Stark A."/>
            <person name="Stephan W."/>
            <person name="Strausberg R.L."/>
            <person name="Strempel S."/>
            <person name="Sturgill D."/>
            <person name="Sutton G."/>
            <person name="Sutton G.G."/>
            <person name="Tao W."/>
            <person name="Teichmann S."/>
            <person name="Tobari Y.N."/>
            <person name="Tomimura Y."/>
            <person name="Tsolas J.M."/>
            <person name="Valente V.L."/>
            <person name="Venter E."/>
            <person name="Venter J.C."/>
            <person name="Vicario S."/>
            <person name="Vieira F.G."/>
            <person name="Vilella A.J."/>
            <person name="Villasante A."/>
            <person name="Walenz B."/>
            <person name="Wang J."/>
            <person name="Wasserman M."/>
            <person name="Watts T."/>
            <person name="Wilson D."/>
            <person name="Wilson R.K."/>
            <person name="Wing R.A."/>
            <person name="Wolfner M.F."/>
            <person name="Wong A."/>
            <person name="Wong G.K."/>
            <person name="Wu C.I."/>
            <person name="Wu G."/>
            <person name="Yamamoto D."/>
            <person name="Yang H.P."/>
            <person name="Yang S.P."/>
            <person name="Yorke J.A."/>
            <person name="Yoshida K."/>
            <person name="Zdobnov E."/>
            <person name="Zhang P."/>
            <person name="Zhang Y."/>
            <person name="Zimin A.V."/>
            <person name="Baldwin J."/>
            <person name="Abdouelleil A."/>
            <person name="Abdulkadir J."/>
            <person name="Abebe A."/>
            <person name="Abera B."/>
            <person name="Abreu J."/>
            <person name="Acer S.C."/>
            <person name="Aftuck L."/>
            <person name="Alexander A."/>
            <person name="An P."/>
            <person name="Anderson E."/>
            <person name="Anderson S."/>
            <person name="Arachi H."/>
            <person name="Azer M."/>
            <person name="Bachantsang P."/>
            <person name="Barry A."/>
            <person name="Bayul T."/>
            <person name="Berlin A."/>
            <person name="Bessette D."/>
            <person name="Bloom T."/>
            <person name="Blye J."/>
            <person name="Boguslavskiy L."/>
            <person name="Bonnet C."/>
            <person name="Boukhgalter B."/>
            <person name="Bourzgui I."/>
            <person name="Brown A."/>
            <person name="Cahill P."/>
            <person name="Channer S."/>
            <person name="Cheshatsang Y."/>
            <person name="Chuda L."/>
            <person name="Citroen M."/>
            <person name="Collymore A."/>
            <person name="Cooke P."/>
            <person name="Costello M."/>
            <person name="D'Aco K."/>
            <person name="Daza R."/>
            <person name="De Haan G."/>
            <person name="DeGray S."/>
            <person name="DeMaso C."/>
            <person name="Dhargay N."/>
            <person name="Dooley K."/>
            <person name="Dooley E."/>
            <person name="Doricent M."/>
            <person name="Dorje P."/>
            <person name="Dorjee K."/>
            <person name="Dupes A."/>
            <person name="Elong R."/>
            <person name="Falk J."/>
            <person name="Farina A."/>
            <person name="Faro S."/>
            <person name="Ferguson D."/>
            <person name="Fisher S."/>
            <person name="Foley C.D."/>
            <person name="Franke A."/>
            <person name="Friedrich D."/>
            <person name="Gadbois L."/>
            <person name="Gearin G."/>
            <person name="Gearin C.R."/>
            <person name="Giannoukos G."/>
            <person name="Goode T."/>
            <person name="Graham J."/>
            <person name="Grandbois E."/>
            <person name="Grewal S."/>
            <person name="Gyaltsen K."/>
            <person name="Hafez N."/>
            <person name="Hagos B."/>
            <person name="Hall J."/>
            <person name="Henson C."/>
            <person name="Hollinger A."/>
            <person name="Honan T."/>
            <person name="Huard M.D."/>
            <person name="Hughes L."/>
            <person name="Hurhula B."/>
            <person name="Husby M.E."/>
            <person name="Kamat A."/>
            <person name="Kanga B."/>
            <person name="Kashin S."/>
            <person name="Khazanovich D."/>
            <person name="Kisner P."/>
            <person name="Lance K."/>
            <person name="Lara M."/>
            <person name="Lee W."/>
            <person name="Lennon N."/>
            <person name="Letendre F."/>
            <person name="LeVine R."/>
            <person name="Lipovsky A."/>
            <person name="Liu X."/>
            <person name="Liu J."/>
            <person name="Liu S."/>
            <person name="Lokyitsang T."/>
            <person name="Lokyitsang Y."/>
            <person name="Lubonja R."/>
            <person name="Lui A."/>
            <person name="MacDonald P."/>
            <person name="Magnisalis V."/>
            <person name="Maru K."/>
            <person name="Matthews C."/>
            <person name="McCusker W."/>
            <person name="McDonough S."/>
            <person name="Mehta T."/>
            <person name="Meldrim J."/>
            <person name="Meneus L."/>
            <person name="Mihai O."/>
            <person name="Mihalev A."/>
            <person name="Mihova T."/>
            <person name="Mittelman R."/>
            <person name="Mlenga V."/>
            <person name="Montmayeur A."/>
            <person name="Mulrain L."/>
            <person name="Navidi A."/>
            <person name="Naylor J."/>
            <person name="Negash T."/>
            <person name="Nguyen T."/>
            <person name="Nguyen N."/>
            <person name="Nicol R."/>
            <person name="Norbu C."/>
            <person name="Norbu N."/>
            <person name="Novod N."/>
            <person name="O'Neill B."/>
            <person name="Osman S."/>
            <person name="Markiewicz E."/>
            <person name="Oyono O.L."/>
            <person name="Patti C."/>
            <person name="Phunkhang P."/>
            <person name="Pierre F."/>
            <person name="Priest M."/>
            <person name="Raghuraman S."/>
            <person name="Rege F."/>
            <person name="Reyes R."/>
            <person name="Rise C."/>
            <person name="Rogov P."/>
            <person name="Ross K."/>
            <person name="Ryan E."/>
            <person name="Settipalli S."/>
            <person name="Shea T."/>
            <person name="Sherpa N."/>
            <person name="Shi L."/>
            <person name="Shih D."/>
            <person name="Sparrow T."/>
            <person name="Spaulding J."/>
            <person name="Stalker J."/>
            <person name="Stange-Thomann N."/>
            <person name="Stavropoulos S."/>
            <person name="Stone C."/>
            <person name="Strader C."/>
            <person name="Tesfaye S."/>
            <person name="Thomson T."/>
            <person name="Thoulutsang Y."/>
            <person name="Thoulutsang D."/>
            <person name="Topham K."/>
            <person name="Topping I."/>
            <person name="Tsamla T."/>
            <person name="Vassiliev H."/>
            <person name="Vo A."/>
            <person name="Wangchuk T."/>
            <person name="Wangdi T."/>
            <person name="Weiand M."/>
            <person name="Wilkinson J."/>
            <person name="Wilson A."/>
            <person name="Yadav S."/>
            <person name="Young G."/>
            <person name="Yu Q."/>
            <person name="Zembek L."/>
            <person name="Zhong D."/>
            <person name="Zimmer A."/>
            <person name="Zwirko Z."/>
            <person name="Jaffe D.B."/>
            <person name="Alvarez P."/>
            <person name="Brockman W."/>
            <person name="Butler J."/>
            <person name="Chin C."/>
            <person name="Gnerre S."/>
            <person name="Grabherr M."/>
            <person name="Kleber M."/>
            <person name="Mauceli E."/>
            <person name="MacCallum I."/>
        </authorList>
    </citation>
    <scope>NUCLEOTIDE SEQUENCE [LARGE SCALE GENOMIC DNA]</scope>
    <source>
        <strain evidence="4">Tai18E2 / Tucson 14021-0261.01</strain>
    </source>
</reference>
<feature type="signal peptide" evidence="2">
    <location>
        <begin position="1"/>
        <end position="20"/>
    </location>
</feature>
<proteinExistence type="predicted"/>
<evidence type="ECO:0000313" key="4">
    <source>
        <dbReference type="Proteomes" id="UP000002282"/>
    </source>
</evidence>
<dbReference type="OrthoDB" id="7863334at2759"/>
<feature type="chain" id="PRO_5006403374" evidence="2">
    <location>
        <begin position="21"/>
        <end position="72"/>
    </location>
</feature>
<dbReference type="Proteomes" id="UP000002282">
    <property type="component" value="Chromosome X"/>
</dbReference>
<gene>
    <name evidence="3" type="primary">Dyak\GE17729</name>
    <name evidence="3" type="synonym">dyak_GLEANR_19033</name>
    <name evidence="3" type="synonym">GE17729</name>
    <name evidence="3" type="ORF">Dyak_GE17729</name>
</gene>
<protein>
    <submittedName>
        <fullName evidence="3">Uncharacterized protein</fullName>
    </submittedName>
</protein>
<reference evidence="3 4" key="2">
    <citation type="journal article" date="2007" name="PLoS Biol.">
        <title>Principles of genome evolution in the Drosophila melanogaster species group.</title>
        <authorList>
            <person name="Ranz J.M."/>
            <person name="Maurin D."/>
            <person name="Chan Y.S."/>
            <person name="von Grotthuss M."/>
            <person name="Hillier L.W."/>
            <person name="Roote J."/>
            <person name="Ashburner M."/>
            <person name="Bergman C.M."/>
        </authorList>
    </citation>
    <scope>NUCLEOTIDE SEQUENCE [LARGE SCALE GENOMIC DNA]</scope>
    <source>
        <strain evidence="4">Tai18E2 / Tucson 14021-0261.01</strain>
    </source>
</reference>
<name>A0A0R1EC57_DROYA</name>
<keyword evidence="4" id="KW-1185">Reference proteome</keyword>
<dbReference type="EMBL" id="CM000162">
    <property type="protein sequence ID" value="KRK06941.1"/>
    <property type="molecule type" value="Genomic_DNA"/>
</dbReference>
<dbReference type="AlphaFoldDB" id="A0A0R1EC57"/>
<keyword evidence="2" id="KW-0732">Signal</keyword>
<accession>A0A0R1EC57</accession>
<feature type="region of interest" description="Disordered" evidence="1">
    <location>
        <begin position="41"/>
        <end position="64"/>
    </location>
</feature>